<dbReference type="Gene3D" id="2.30.40.10">
    <property type="entry name" value="Urease, subunit C, domain 1"/>
    <property type="match status" value="1"/>
</dbReference>
<name>A0A0L0N7L9_TOLOC</name>
<keyword evidence="2" id="KW-1185">Reference proteome</keyword>
<accession>A0A0L0N7L9</accession>
<dbReference type="SUPFAM" id="SSF51338">
    <property type="entry name" value="Composite domain of metallo-dependent hydrolases"/>
    <property type="match status" value="1"/>
</dbReference>
<dbReference type="InterPro" id="IPR011059">
    <property type="entry name" value="Metal-dep_hydrolase_composite"/>
</dbReference>
<evidence type="ECO:0000313" key="2">
    <source>
        <dbReference type="Proteomes" id="UP000036947"/>
    </source>
</evidence>
<proteinExistence type="predicted"/>
<evidence type="ECO:0000313" key="1">
    <source>
        <dbReference type="EMBL" id="KND89830.1"/>
    </source>
</evidence>
<evidence type="ECO:0008006" key="3">
    <source>
        <dbReference type="Google" id="ProtNLM"/>
    </source>
</evidence>
<organism evidence="1 2">
    <name type="scientific">Tolypocladium ophioglossoides (strain CBS 100239)</name>
    <name type="common">Snaketongue truffleclub</name>
    <name type="synonym">Elaphocordyceps ophioglossoides</name>
    <dbReference type="NCBI Taxonomy" id="1163406"/>
    <lineage>
        <taxon>Eukaryota</taxon>
        <taxon>Fungi</taxon>
        <taxon>Dikarya</taxon>
        <taxon>Ascomycota</taxon>
        <taxon>Pezizomycotina</taxon>
        <taxon>Sordariomycetes</taxon>
        <taxon>Hypocreomycetidae</taxon>
        <taxon>Hypocreales</taxon>
        <taxon>Ophiocordycipitaceae</taxon>
        <taxon>Tolypocladium</taxon>
    </lineage>
</organism>
<reference evidence="1 2" key="1">
    <citation type="journal article" date="2015" name="BMC Genomics">
        <title>The genome of the truffle-parasite Tolypocladium ophioglossoides and the evolution of antifungal peptaibiotics.</title>
        <authorList>
            <person name="Quandt C.A."/>
            <person name="Bushley K.E."/>
            <person name="Spatafora J.W."/>
        </authorList>
    </citation>
    <scope>NUCLEOTIDE SEQUENCE [LARGE SCALE GENOMIC DNA]</scope>
    <source>
        <strain evidence="1 2">CBS 100239</strain>
    </source>
</reference>
<dbReference type="Gene3D" id="3.20.20.140">
    <property type="entry name" value="Metal-dependent hydrolases"/>
    <property type="match status" value="1"/>
</dbReference>
<protein>
    <recommendedName>
        <fullName evidence="3">Amidohydrolase-related domain-containing protein</fullName>
    </recommendedName>
</protein>
<gene>
    <name evidence="1" type="ORF">TOPH_05467</name>
</gene>
<dbReference type="GO" id="GO:0016810">
    <property type="term" value="F:hydrolase activity, acting on carbon-nitrogen (but not peptide) bonds"/>
    <property type="evidence" value="ECO:0007669"/>
    <property type="project" value="InterPro"/>
</dbReference>
<dbReference type="EMBL" id="LFRF01000016">
    <property type="protein sequence ID" value="KND89830.1"/>
    <property type="molecule type" value="Genomic_DNA"/>
</dbReference>
<dbReference type="Proteomes" id="UP000036947">
    <property type="component" value="Unassembled WGS sequence"/>
</dbReference>
<comment type="caution">
    <text evidence="1">The sequence shown here is derived from an EMBL/GenBank/DDBJ whole genome shotgun (WGS) entry which is preliminary data.</text>
</comment>
<dbReference type="AlphaFoldDB" id="A0A0L0N7L9"/>
<dbReference type="OrthoDB" id="5595695at2759"/>
<sequence length="118" mass="13353">MQPKSIAVHTGLLFDPKAKAFGENASVIFDVETGAIADVFERDNSDKCISNGDIDLRSKVAMPGFVDAHTHIFLHLYEERPAQEQMRDESIVERTIRATNHVRRALLSVVRCKPWGRY</sequence>